<protein>
    <submittedName>
        <fullName evidence="1">Uncharacterized protein</fullName>
    </submittedName>
</protein>
<dbReference type="Proteomes" id="UP000077202">
    <property type="component" value="Unassembled WGS sequence"/>
</dbReference>
<dbReference type="AlphaFoldDB" id="A0A176W5Y4"/>
<evidence type="ECO:0000313" key="2">
    <source>
        <dbReference type="Proteomes" id="UP000077202"/>
    </source>
</evidence>
<accession>A0A176W5Y4</accession>
<name>A0A176W5Y4_MARPO</name>
<dbReference type="PANTHER" id="PTHR35124:SF4">
    <property type="entry name" value="CALCINEURIN-LIKE PHOSPHOESTERASE DOMAIN-CONTAINING PROTEIN"/>
    <property type="match status" value="1"/>
</dbReference>
<organism evidence="1 2">
    <name type="scientific">Marchantia polymorpha subsp. ruderalis</name>
    <dbReference type="NCBI Taxonomy" id="1480154"/>
    <lineage>
        <taxon>Eukaryota</taxon>
        <taxon>Viridiplantae</taxon>
        <taxon>Streptophyta</taxon>
        <taxon>Embryophyta</taxon>
        <taxon>Marchantiophyta</taxon>
        <taxon>Marchantiopsida</taxon>
        <taxon>Marchantiidae</taxon>
        <taxon>Marchantiales</taxon>
        <taxon>Marchantiaceae</taxon>
        <taxon>Marchantia</taxon>
    </lineage>
</organism>
<comment type="caution">
    <text evidence="1">The sequence shown here is derived from an EMBL/GenBank/DDBJ whole genome shotgun (WGS) entry which is preliminary data.</text>
</comment>
<dbReference type="PANTHER" id="PTHR35124">
    <property type="entry name" value="CYTOCHROME P450 FAMILY PROTEIN"/>
    <property type="match status" value="1"/>
</dbReference>
<evidence type="ECO:0000313" key="1">
    <source>
        <dbReference type="EMBL" id="OAE28414.1"/>
    </source>
</evidence>
<sequence length="70" mass="8097">MPGNPHKMESYNHVMVEKLRAERHRMPVNDGGHYGRAPGVALPPWHRKPHWYFVDIMLAHIFLNAICPAT</sequence>
<proteinExistence type="predicted"/>
<gene>
    <name evidence="1" type="ORF">AXG93_115s1030</name>
</gene>
<dbReference type="EMBL" id="LVLJ01001739">
    <property type="protein sequence ID" value="OAE28414.1"/>
    <property type="molecule type" value="Genomic_DNA"/>
</dbReference>
<keyword evidence="2" id="KW-1185">Reference proteome</keyword>
<reference evidence="1" key="1">
    <citation type="submission" date="2016-03" db="EMBL/GenBank/DDBJ databases">
        <title>Mechanisms controlling the formation of the plant cell surface in tip-growing cells are functionally conserved among land plants.</title>
        <authorList>
            <person name="Honkanen S."/>
            <person name="Jones V.A."/>
            <person name="Morieri G."/>
            <person name="Champion C."/>
            <person name="Hetherington A.J."/>
            <person name="Kelly S."/>
            <person name="Saint-Marcoux D."/>
            <person name="Proust H."/>
            <person name="Prescott H."/>
            <person name="Dolan L."/>
        </authorList>
    </citation>
    <scope>NUCLEOTIDE SEQUENCE [LARGE SCALE GENOMIC DNA]</scope>
    <source>
        <tissue evidence="1">Whole gametophyte</tissue>
    </source>
</reference>